<evidence type="ECO:0000313" key="3">
    <source>
        <dbReference type="Proteomes" id="UP001151760"/>
    </source>
</evidence>
<dbReference type="PANTHER" id="PTHR11439:SF489">
    <property type="entry name" value="RNA-DIRECTED DNA POLYMERASE"/>
    <property type="match status" value="1"/>
</dbReference>
<dbReference type="SUPFAM" id="SSF56672">
    <property type="entry name" value="DNA/RNA polymerases"/>
    <property type="match status" value="1"/>
</dbReference>
<protein>
    <submittedName>
        <fullName evidence="2">Ribonuclease H-like domain-containing protein</fullName>
    </submittedName>
</protein>
<dbReference type="InterPro" id="IPR013103">
    <property type="entry name" value="RVT_2"/>
</dbReference>
<dbReference type="Proteomes" id="UP001151760">
    <property type="component" value="Unassembled WGS sequence"/>
</dbReference>
<proteinExistence type="predicted"/>
<sequence>MYVCFSCLVGVVLLVKDCRMINRYSYLTTENSCFTTELNKALYDNDTWEITDLPKDRKSIGGKWVFKIKYKSSGEIEIYKARYVVKGYNQKEGIDFDETFSPVVKIMTVRCLINLDVQNSWPLFQLDINNAFLYGDLSETVLKQAPMQWNAKLIHTLVKNGFIQSKSDYSVFTKSEKGNFVALLVYVDDIIITRNKVDEIEKFKSFLITKFQIKDLGKLKYFLGIEAVETSNGICLSQRKYCLDLLSEFGLLACKPFTIHLEHDIAYSVHCLSQFMHKPLKSHIKIALKVLKYCPGKDVLTKGLDKVQHEKLVLKMGLVDVFQAKVKRGCFYLCAVFGKLVKDGGLIVSTLKSVAAIKRNL</sequence>
<gene>
    <name evidence="2" type="ORF">Tco_1057778</name>
</gene>
<dbReference type="InterPro" id="IPR043502">
    <property type="entry name" value="DNA/RNA_pol_sf"/>
</dbReference>
<evidence type="ECO:0000259" key="1">
    <source>
        <dbReference type="Pfam" id="PF07727"/>
    </source>
</evidence>
<organism evidence="2 3">
    <name type="scientific">Tanacetum coccineum</name>
    <dbReference type="NCBI Taxonomy" id="301880"/>
    <lineage>
        <taxon>Eukaryota</taxon>
        <taxon>Viridiplantae</taxon>
        <taxon>Streptophyta</taxon>
        <taxon>Embryophyta</taxon>
        <taxon>Tracheophyta</taxon>
        <taxon>Spermatophyta</taxon>
        <taxon>Magnoliopsida</taxon>
        <taxon>eudicotyledons</taxon>
        <taxon>Gunneridae</taxon>
        <taxon>Pentapetalae</taxon>
        <taxon>asterids</taxon>
        <taxon>campanulids</taxon>
        <taxon>Asterales</taxon>
        <taxon>Asteraceae</taxon>
        <taxon>Asteroideae</taxon>
        <taxon>Anthemideae</taxon>
        <taxon>Anthemidinae</taxon>
        <taxon>Tanacetum</taxon>
    </lineage>
</organism>
<name>A0ABQ5H6F0_9ASTR</name>
<reference evidence="2" key="1">
    <citation type="journal article" date="2022" name="Int. J. Mol. Sci.">
        <title>Draft Genome of Tanacetum Coccineum: Genomic Comparison of Closely Related Tanacetum-Family Plants.</title>
        <authorList>
            <person name="Yamashiro T."/>
            <person name="Shiraishi A."/>
            <person name="Nakayama K."/>
            <person name="Satake H."/>
        </authorList>
    </citation>
    <scope>NUCLEOTIDE SEQUENCE</scope>
</reference>
<comment type="caution">
    <text evidence="2">The sequence shown here is derived from an EMBL/GenBank/DDBJ whole genome shotgun (WGS) entry which is preliminary data.</text>
</comment>
<evidence type="ECO:0000313" key="2">
    <source>
        <dbReference type="EMBL" id="GJT83436.1"/>
    </source>
</evidence>
<feature type="domain" description="Reverse transcriptase Ty1/copia-type" evidence="1">
    <location>
        <begin position="142"/>
        <end position="260"/>
    </location>
</feature>
<reference evidence="2" key="2">
    <citation type="submission" date="2022-01" db="EMBL/GenBank/DDBJ databases">
        <authorList>
            <person name="Yamashiro T."/>
            <person name="Shiraishi A."/>
            <person name="Satake H."/>
            <person name="Nakayama K."/>
        </authorList>
    </citation>
    <scope>NUCLEOTIDE SEQUENCE</scope>
</reference>
<keyword evidence="3" id="KW-1185">Reference proteome</keyword>
<dbReference type="EMBL" id="BQNB010019262">
    <property type="protein sequence ID" value="GJT83436.1"/>
    <property type="molecule type" value="Genomic_DNA"/>
</dbReference>
<feature type="domain" description="Reverse transcriptase Ty1/copia-type" evidence="1">
    <location>
        <begin position="45"/>
        <end position="141"/>
    </location>
</feature>
<dbReference type="PANTHER" id="PTHR11439">
    <property type="entry name" value="GAG-POL-RELATED RETROTRANSPOSON"/>
    <property type="match status" value="1"/>
</dbReference>
<dbReference type="Pfam" id="PF07727">
    <property type="entry name" value="RVT_2"/>
    <property type="match status" value="2"/>
</dbReference>
<accession>A0ABQ5H6F0</accession>